<dbReference type="VEuPathDB" id="TriTrypDB:ECC02_002119"/>
<feature type="compositionally biased region" description="Acidic residues" evidence="1">
    <location>
        <begin position="124"/>
        <end position="134"/>
    </location>
</feature>
<dbReference type="VEuPathDB" id="TriTrypDB:BCY84_11514"/>
<dbReference type="EMBL" id="JABDHM010000010">
    <property type="protein sequence ID" value="KAF5224814.1"/>
    <property type="molecule type" value="Genomic_DNA"/>
</dbReference>
<comment type="caution">
    <text evidence="2">The sequence shown here is derived from an EMBL/GenBank/DDBJ whole genome shotgun (WGS) entry which is preliminary data.</text>
</comment>
<reference evidence="2 3" key="1">
    <citation type="journal article" date="2019" name="Genome Biol. Evol.">
        <title>Nanopore Sequencing Significantly Improves Genome Assembly of the Protozoan Parasite Trypanosoma cruzi.</title>
        <authorList>
            <person name="Diaz-Viraque F."/>
            <person name="Pita S."/>
            <person name="Greif G."/>
            <person name="de Souza R.C.M."/>
            <person name="Iraola G."/>
            <person name="Robello C."/>
        </authorList>
    </citation>
    <scope>NUCLEOTIDE SEQUENCE [LARGE SCALE GENOMIC DNA]</scope>
    <source>
        <strain evidence="2 3">Berenice</strain>
    </source>
</reference>
<gene>
    <name evidence="2" type="ORF">ECC02_002119</name>
</gene>
<evidence type="ECO:0000256" key="1">
    <source>
        <dbReference type="SAM" id="MobiDB-lite"/>
    </source>
</evidence>
<feature type="region of interest" description="Disordered" evidence="1">
    <location>
        <begin position="174"/>
        <end position="240"/>
    </location>
</feature>
<evidence type="ECO:0000313" key="3">
    <source>
        <dbReference type="Proteomes" id="UP000583944"/>
    </source>
</evidence>
<accession>A0A7J6YDH0</accession>
<sequence>MEGGGLGPKTDVTINVSGTVTLPLHLQALETLEDPVLQAEIMKEAARIAISEKLSGFDKMHITAAQRRGNPSCEATLEFADLCCAIANLQHAYEHAMGYFLKIQQIIDKKRTQLQEERLKKSEEEEEEEEEAGPEDVLANIHQLIRDALDGPGEAPFASVIRESAHKNTTVAAGSMTDCDDGDGAADYYDDKHNPEAEGYAPLLDHTDTGLKEEVEEEEEESTIKTGKKGGSERQRDGSR</sequence>
<name>A0A7J6YDH0_TRYCR</name>
<organism evidence="2 3">
    <name type="scientific">Trypanosoma cruzi</name>
    <dbReference type="NCBI Taxonomy" id="5693"/>
    <lineage>
        <taxon>Eukaryota</taxon>
        <taxon>Discoba</taxon>
        <taxon>Euglenozoa</taxon>
        <taxon>Kinetoplastea</taxon>
        <taxon>Metakinetoplastina</taxon>
        <taxon>Trypanosomatida</taxon>
        <taxon>Trypanosomatidae</taxon>
        <taxon>Trypanosoma</taxon>
        <taxon>Schizotrypanum</taxon>
    </lineage>
</organism>
<feature type="compositionally biased region" description="Basic and acidic residues" evidence="1">
    <location>
        <begin position="230"/>
        <end position="240"/>
    </location>
</feature>
<protein>
    <submittedName>
        <fullName evidence="2">Uncharacterized protein</fullName>
    </submittedName>
</protein>
<dbReference type="AlphaFoldDB" id="A0A7J6YDH0"/>
<evidence type="ECO:0000313" key="2">
    <source>
        <dbReference type="EMBL" id="KAF5224814.1"/>
    </source>
</evidence>
<proteinExistence type="predicted"/>
<feature type="region of interest" description="Disordered" evidence="1">
    <location>
        <begin position="117"/>
        <end position="136"/>
    </location>
</feature>
<dbReference type="Proteomes" id="UP000583944">
    <property type="component" value="Unassembled WGS sequence"/>
</dbReference>